<dbReference type="NCBIfam" id="TIGR02198">
    <property type="entry name" value="rfaE_dom_I"/>
    <property type="match status" value="1"/>
</dbReference>
<dbReference type="InterPro" id="IPR002173">
    <property type="entry name" value="Carboh/pur_kinase_PfkB_CS"/>
</dbReference>
<reference evidence="4" key="1">
    <citation type="submission" date="2022-05" db="EMBL/GenBank/DDBJ databases">
        <title>Schlegelella sp. nov., isolated from mangrove soil.</title>
        <authorList>
            <person name="Liu Y."/>
            <person name="Ge X."/>
            <person name="Liu W."/>
        </authorList>
    </citation>
    <scope>NUCLEOTIDE SEQUENCE</scope>
    <source>
        <strain evidence="4">S2-27</strain>
    </source>
</reference>
<dbReference type="PANTHER" id="PTHR46969:SF1">
    <property type="entry name" value="BIFUNCTIONAL PROTEIN HLDE"/>
    <property type="match status" value="1"/>
</dbReference>
<dbReference type="Gene3D" id="3.40.1190.20">
    <property type="match status" value="1"/>
</dbReference>
<dbReference type="PROSITE" id="PS00583">
    <property type="entry name" value="PFKB_KINASES_1"/>
    <property type="match status" value="1"/>
</dbReference>
<keyword evidence="2 4" id="KW-0418">Kinase</keyword>
<dbReference type="EMBL" id="JAMKFE010000004">
    <property type="protein sequence ID" value="MCM5679457.1"/>
    <property type="molecule type" value="Genomic_DNA"/>
</dbReference>
<evidence type="ECO:0000313" key="4">
    <source>
        <dbReference type="EMBL" id="MCM5679457.1"/>
    </source>
</evidence>
<feature type="domain" description="Carbohydrate kinase PfkB" evidence="3">
    <location>
        <begin position="11"/>
        <end position="300"/>
    </location>
</feature>
<dbReference type="GO" id="GO:0016301">
    <property type="term" value="F:kinase activity"/>
    <property type="evidence" value="ECO:0007669"/>
    <property type="project" value="UniProtKB-KW"/>
</dbReference>
<keyword evidence="5" id="KW-1185">Reference proteome</keyword>
<dbReference type="InterPro" id="IPR011913">
    <property type="entry name" value="RfaE_dom_I"/>
</dbReference>
<dbReference type="CDD" id="cd01172">
    <property type="entry name" value="RfaE_like"/>
    <property type="match status" value="1"/>
</dbReference>
<keyword evidence="1" id="KW-0808">Transferase</keyword>
<evidence type="ECO:0000256" key="2">
    <source>
        <dbReference type="ARBA" id="ARBA00022777"/>
    </source>
</evidence>
<proteinExistence type="predicted"/>
<evidence type="ECO:0000256" key="1">
    <source>
        <dbReference type="ARBA" id="ARBA00022679"/>
    </source>
</evidence>
<protein>
    <submittedName>
        <fullName evidence="4">D-glycero-beta-D-manno-heptose-7-phosphate kinase</fullName>
    </submittedName>
</protein>
<dbReference type="Pfam" id="PF00294">
    <property type="entry name" value="PfkB"/>
    <property type="match status" value="1"/>
</dbReference>
<name>A0ABT0YMH9_9BURK</name>
<accession>A0ABT0YMH9</accession>
<dbReference type="InterPro" id="IPR011611">
    <property type="entry name" value="PfkB_dom"/>
</dbReference>
<dbReference type="RefSeq" id="WP_251777667.1">
    <property type="nucleotide sequence ID" value="NZ_JAMKFE010000004.1"/>
</dbReference>
<comment type="caution">
    <text evidence="4">The sequence shown here is derived from an EMBL/GenBank/DDBJ whole genome shotgun (WGS) entry which is preliminary data.</text>
</comment>
<gene>
    <name evidence="4" type="primary">rfaE1</name>
    <name evidence="4" type="ORF">M8A51_07930</name>
</gene>
<evidence type="ECO:0000259" key="3">
    <source>
        <dbReference type="Pfam" id="PF00294"/>
    </source>
</evidence>
<dbReference type="SUPFAM" id="SSF53613">
    <property type="entry name" value="Ribokinase-like"/>
    <property type="match status" value="1"/>
</dbReference>
<organism evidence="4 5">
    <name type="scientific">Caldimonas mangrovi</name>
    <dbReference type="NCBI Taxonomy" id="2944811"/>
    <lineage>
        <taxon>Bacteria</taxon>
        <taxon>Pseudomonadati</taxon>
        <taxon>Pseudomonadota</taxon>
        <taxon>Betaproteobacteria</taxon>
        <taxon>Burkholderiales</taxon>
        <taxon>Sphaerotilaceae</taxon>
        <taxon>Caldimonas</taxon>
    </lineage>
</organism>
<dbReference type="InterPro" id="IPR029056">
    <property type="entry name" value="Ribokinase-like"/>
</dbReference>
<dbReference type="PANTHER" id="PTHR46969">
    <property type="entry name" value="BIFUNCTIONAL PROTEIN HLDE"/>
    <property type="match status" value="1"/>
</dbReference>
<dbReference type="Proteomes" id="UP001165541">
    <property type="component" value="Unassembled WGS sequence"/>
</dbReference>
<sequence>MRIPDYSTLRLLVAGDVMLDRYWTGSTTRISPEAPVPVVNIRHVEHRAGGAANVALGLRALGASVELMGRVGADDGARTLAQLLDHAGVQCRFEEDASRPTIVKLRVLSHHQQMIRLDFEDTPDASASLPVQRFEPLLGGMDAVVLSDYGKGALFNVPALIACCRRAGRPVLVDPKQADFAVYRGATAITPNRHEFERAAGVCRTERELVDKGQALLEQMEWQALLITRGEEGMTLLERGASAAHHIPARAREVYDVTGAGDTVIAVLAACIAAGLGWQAAAELANLGAAVAVGKVGTAAVTLAELAQAAREADAASSAGRA</sequence>
<evidence type="ECO:0000313" key="5">
    <source>
        <dbReference type="Proteomes" id="UP001165541"/>
    </source>
</evidence>